<dbReference type="SUPFAM" id="SSF52540">
    <property type="entry name" value="P-loop containing nucleoside triphosphate hydrolases"/>
    <property type="match status" value="1"/>
</dbReference>
<comment type="similarity">
    <text evidence="1">Belongs to the Nav/unc-53 family.</text>
</comment>
<dbReference type="Pfam" id="PF00004">
    <property type="entry name" value="AAA"/>
    <property type="match status" value="1"/>
</dbReference>
<feature type="region of interest" description="Disordered" evidence="4">
    <location>
        <begin position="16"/>
        <end position="49"/>
    </location>
</feature>
<feature type="compositionally biased region" description="Low complexity" evidence="4">
    <location>
        <begin position="138"/>
        <end position="150"/>
    </location>
</feature>
<dbReference type="SMART" id="SM00382">
    <property type="entry name" value="AAA"/>
    <property type="match status" value="1"/>
</dbReference>
<evidence type="ECO:0000256" key="4">
    <source>
        <dbReference type="SAM" id="MobiDB-lite"/>
    </source>
</evidence>
<dbReference type="InterPro" id="IPR003959">
    <property type="entry name" value="ATPase_AAA_core"/>
</dbReference>
<evidence type="ECO:0000256" key="2">
    <source>
        <dbReference type="ARBA" id="ARBA00023054"/>
    </source>
</evidence>
<evidence type="ECO:0000256" key="3">
    <source>
        <dbReference type="SAM" id="Coils"/>
    </source>
</evidence>
<keyword evidence="2 3" id="KW-0175">Coiled coil</keyword>
<dbReference type="Proteomes" id="UP001516400">
    <property type="component" value="Unassembled WGS sequence"/>
</dbReference>
<name>A0ABD2NCZ3_9CUCU</name>
<evidence type="ECO:0000256" key="1">
    <source>
        <dbReference type="ARBA" id="ARBA00006255"/>
    </source>
</evidence>
<organism evidence="6 7">
    <name type="scientific">Cryptolaemus montrouzieri</name>
    <dbReference type="NCBI Taxonomy" id="559131"/>
    <lineage>
        <taxon>Eukaryota</taxon>
        <taxon>Metazoa</taxon>
        <taxon>Ecdysozoa</taxon>
        <taxon>Arthropoda</taxon>
        <taxon>Hexapoda</taxon>
        <taxon>Insecta</taxon>
        <taxon>Pterygota</taxon>
        <taxon>Neoptera</taxon>
        <taxon>Endopterygota</taxon>
        <taxon>Coleoptera</taxon>
        <taxon>Polyphaga</taxon>
        <taxon>Cucujiformia</taxon>
        <taxon>Coccinelloidea</taxon>
        <taxon>Coccinellidae</taxon>
        <taxon>Scymninae</taxon>
        <taxon>Scymnini</taxon>
        <taxon>Cryptolaemus</taxon>
    </lineage>
</organism>
<protein>
    <recommendedName>
        <fullName evidence="5">AAA+ ATPase domain-containing protein</fullName>
    </recommendedName>
</protein>
<dbReference type="InterPro" id="IPR057568">
    <property type="entry name" value="CortBP2_NAV1-like_AAA_lid"/>
</dbReference>
<dbReference type="InterPro" id="IPR027417">
    <property type="entry name" value="P-loop_NTPase"/>
</dbReference>
<accession>A0ABD2NCZ3</accession>
<gene>
    <name evidence="6" type="ORF">HHI36_011741</name>
</gene>
<dbReference type="InterPro" id="IPR003593">
    <property type="entry name" value="AAA+_ATPase"/>
</dbReference>
<evidence type="ECO:0000313" key="7">
    <source>
        <dbReference type="Proteomes" id="UP001516400"/>
    </source>
</evidence>
<keyword evidence="7" id="KW-1185">Reference proteome</keyword>
<proteinExistence type="inferred from homology"/>
<feature type="region of interest" description="Disordered" evidence="4">
    <location>
        <begin position="129"/>
        <end position="150"/>
    </location>
</feature>
<dbReference type="Pfam" id="PF23092">
    <property type="entry name" value="Ubiquitin_6"/>
    <property type="match status" value="1"/>
</dbReference>
<dbReference type="PANTHER" id="PTHR12784:SF28">
    <property type="entry name" value="PROTEIN SICKIE"/>
    <property type="match status" value="1"/>
</dbReference>
<feature type="coiled-coil region" evidence="3">
    <location>
        <begin position="96"/>
        <end position="123"/>
    </location>
</feature>
<dbReference type="AlphaFoldDB" id="A0ABD2NCZ3"/>
<dbReference type="Gene3D" id="3.40.50.300">
    <property type="entry name" value="P-loop containing nucleotide triphosphate hydrolases"/>
    <property type="match status" value="1"/>
</dbReference>
<dbReference type="FunFam" id="3.40.50.300:FF:003050">
    <property type="entry name" value="AAA protein"/>
    <property type="match status" value="1"/>
</dbReference>
<dbReference type="PANTHER" id="PTHR12784">
    <property type="entry name" value="STEERIN"/>
    <property type="match status" value="1"/>
</dbReference>
<dbReference type="InterPro" id="IPR057126">
    <property type="entry name" value="NAV1-like_ubiquitin-like"/>
</dbReference>
<feature type="domain" description="AAA+ ATPase" evidence="5">
    <location>
        <begin position="443"/>
        <end position="591"/>
    </location>
</feature>
<dbReference type="Pfam" id="PF25408">
    <property type="entry name" value="AAA_lid_NAV1"/>
    <property type="match status" value="1"/>
</dbReference>
<feature type="region of interest" description="Disordered" evidence="4">
    <location>
        <begin position="178"/>
        <end position="207"/>
    </location>
</feature>
<evidence type="ECO:0000259" key="5">
    <source>
        <dbReference type="SMART" id="SM00382"/>
    </source>
</evidence>
<feature type="coiled-coil region" evidence="3">
    <location>
        <begin position="234"/>
        <end position="261"/>
    </location>
</feature>
<feature type="compositionally biased region" description="Basic residues" evidence="4">
    <location>
        <begin position="18"/>
        <end position="28"/>
    </location>
</feature>
<evidence type="ECO:0000313" key="6">
    <source>
        <dbReference type="EMBL" id="KAL3276357.1"/>
    </source>
</evidence>
<sequence>MCSTMPCSTVHDGFATIRRPRVGPRHPPRPPSLASVPENPSPFMRDSLPSPVGNPTIPWWELATRKSRYRSCPSLEIQAHVVAAFEQSLSSMTQRLQHLTATAEKKDSELAELRTAMENLRTSAIQGGISNGLARQPSSDSVSSLSSACSLDKQDKKKKKGWLRSSFTKAFSRNAKVTKVPCQSEIEPDRQHSPPPPAPTDPGQEVAELQKQLREKDLVLTDIRLEALSSAHQLESLKDTVMKMRSEMLSLKQNNERLQRMVTGSANLPTDLIDTRSTSSIDALSDIIPPDDPPQDVEQDGKRISISVYLGQPQTFERYYADHYSYDGTSENATNEISIALTNIGASSSWAQLDNAVRRAFKQHVARLDPGGGLGLGSDAIASYKLGEAERKPDAGPPDLLPVGYAIGRVNTLHVVLQPVAALAFEALIPKGVAQRLVSLLAEHRRLVLCGAPGTGKTHLATRLAEFHAQSLGRDPAEAVATFNVDNKSGKELRQYISHLSEQAATGDNSVLPCVVVLDNLHKAGPLADALGSLPRNLPCLLGTMAQSACSATSLQLQHGFRWVLVAPHMEPARGLLGRVLRRRLASLELEQGHQPELAAILGWLPRVWQHLNAFLETHSSGDVAIGPRLFLSCPLELDSSRAWFADVWNYSLAPYLREAAREGLQLYGRRAPWTDPCQFILDTYPWPGRPHKA</sequence>
<comment type="caution">
    <text evidence="6">The sequence shown here is derived from an EMBL/GenBank/DDBJ whole genome shotgun (WGS) entry which is preliminary data.</text>
</comment>
<dbReference type="EMBL" id="JABFTP020000103">
    <property type="protein sequence ID" value="KAL3276357.1"/>
    <property type="molecule type" value="Genomic_DNA"/>
</dbReference>
<dbReference type="InterPro" id="IPR039041">
    <property type="entry name" value="Nav/unc-53"/>
</dbReference>
<reference evidence="6 7" key="1">
    <citation type="journal article" date="2021" name="BMC Biol.">
        <title>Horizontally acquired antibacterial genes associated with adaptive radiation of ladybird beetles.</title>
        <authorList>
            <person name="Li H.S."/>
            <person name="Tang X.F."/>
            <person name="Huang Y.H."/>
            <person name="Xu Z.Y."/>
            <person name="Chen M.L."/>
            <person name="Du X.Y."/>
            <person name="Qiu B.Y."/>
            <person name="Chen P.T."/>
            <person name="Zhang W."/>
            <person name="Slipinski A."/>
            <person name="Escalona H.E."/>
            <person name="Waterhouse R.M."/>
            <person name="Zwick A."/>
            <person name="Pang H."/>
        </authorList>
    </citation>
    <scope>NUCLEOTIDE SEQUENCE [LARGE SCALE GENOMIC DNA]</scope>
    <source>
        <strain evidence="6">SYSU2018</strain>
    </source>
</reference>